<evidence type="ECO:0000313" key="3">
    <source>
        <dbReference type="Proteomes" id="UP000321960"/>
    </source>
</evidence>
<gene>
    <name evidence="2" type="ORF">GCM10007888_35000</name>
    <name evidence="1" type="ORF">MOX02_20900</name>
</gene>
<name>A0A512J263_9HYPH</name>
<reference evidence="2" key="1">
    <citation type="journal article" date="2014" name="Int. J. Syst. Evol. Microbiol.">
        <title>Complete genome of a new Firmicutes species belonging to the dominant human colonic microbiota ('Ruminococcus bicirculans') reveals two chromosomes and a selective capacity to utilize plant glucans.</title>
        <authorList>
            <consortium name="NISC Comparative Sequencing Program"/>
            <person name="Wegmann U."/>
            <person name="Louis P."/>
            <person name="Goesmann A."/>
            <person name="Henrissat B."/>
            <person name="Duncan S.H."/>
            <person name="Flint H.J."/>
        </authorList>
    </citation>
    <scope>NUCLEOTIDE SEQUENCE</scope>
    <source>
        <strain evidence="2">NBRC 107715</strain>
    </source>
</reference>
<organism evidence="1 3">
    <name type="scientific">Methylobacterium oxalidis</name>
    <dbReference type="NCBI Taxonomy" id="944322"/>
    <lineage>
        <taxon>Bacteria</taxon>
        <taxon>Pseudomonadati</taxon>
        <taxon>Pseudomonadota</taxon>
        <taxon>Alphaproteobacteria</taxon>
        <taxon>Hyphomicrobiales</taxon>
        <taxon>Methylobacteriaceae</taxon>
        <taxon>Methylobacterium</taxon>
    </lineage>
</organism>
<reference evidence="1 3" key="3">
    <citation type="submission" date="2019-07" db="EMBL/GenBank/DDBJ databases">
        <title>Whole genome shotgun sequence of Methylobacterium oxalidis NBRC 107715.</title>
        <authorList>
            <person name="Hosoyama A."/>
            <person name="Uohara A."/>
            <person name="Ohji S."/>
            <person name="Ichikawa N."/>
        </authorList>
    </citation>
    <scope>NUCLEOTIDE SEQUENCE [LARGE SCALE GENOMIC DNA]</scope>
    <source>
        <strain evidence="1 3">NBRC 107715</strain>
    </source>
</reference>
<dbReference type="AlphaFoldDB" id="A0A512J263"/>
<proteinExistence type="predicted"/>
<dbReference type="Proteomes" id="UP000321960">
    <property type="component" value="Unassembled WGS sequence"/>
</dbReference>
<keyword evidence="4" id="KW-1185">Reference proteome</keyword>
<evidence type="ECO:0000313" key="1">
    <source>
        <dbReference type="EMBL" id="GEP04052.1"/>
    </source>
</evidence>
<dbReference type="EMBL" id="BSPK01000060">
    <property type="protein sequence ID" value="GLS65119.1"/>
    <property type="molecule type" value="Genomic_DNA"/>
</dbReference>
<accession>A0A512J263</accession>
<evidence type="ECO:0000313" key="2">
    <source>
        <dbReference type="EMBL" id="GLS65119.1"/>
    </source>
</evidence>
<dbReference type="Proteomes" id="UP001156856">
    <property type="component" value="Unassembled WGS sequence"/>
</dbReference>
<dbReference type="EMBL" id="BJZU01000034">
    <property type="protein sequence ID" value="GEP04052.1"/>
    <property type="molecule type" value="Genomic_DNA"/>
</dbReference>
<reference evidence="4" key="2">
    <citation type="journal article" date="2019" name="Int. J. Syst. Evol. Microbiol.">
        <title>The Global Catalogue of Microorganisms (GCM) 10K type strain sequencing project: providing services to taxonomists for standard genome sequencing and annotation.</title>
        <authorList>
            <consortium name="The Broad Institute Genomics Platform"/>
            <consortium name="The Broad Institute Genome Sequencing Center for Infectious Disease"/>
            <person name="Wu L."/>
            <person name="Ma J."/>
        </authorList>
    </citation>
    <scope>NUCLEOTIDE SEQUENCE [LARGE SCALE GENOMIC DNA]</scope>
    <source>
        <strain evidence="4">NBRC 107715</strain>
    </source>
</reference>
<dbReference type="RefSeq" id="WP_147025708.1">
    <property type="nucleotide sequence ID" value="NZ_BJZU01000034.1"/>
</dbReference>
<sequence length="87" mass="9152">MNDNDSTEALVARCRTLEQALALVTAHVAPSRSGRPPVLTLQVMRSLEAAAERADFPASTRDALRRAAAALGGEGRAARGRTPRSGI</sequence>
<dbReference type="OrthoDB" id="8005606at2"/>
<protein>
    <submittedName>
        <fullName evidence="1">Uncharacterized protein</fullName>
    </submittedName>
</protein>
<comment type="caution">
    <text evidence="1">The sequence shown here is derived from an EMBL/GenBank/DDBJ whole genome shotgun (WGS) entry which is preliminary data.</text>
</comment>
<evidence type="ECO:0000313" key="4">
    <source>
        <dbReference type="Proteomes" id="UP001156856"/>
    </source>
</evidence>
<reference evidence="2" key="4">
    <citation type="submission" date="2023-01" db="EMBL/GenBank/DDBJ databases">
        <title>Draft genome sequence of Methylobacterium oxalidis strain NBRC 107715.</title>
        <authorList>
            <person name="Sun Q."/>
            <person name="Mori K."/>
        </authorList>
    </citation>
    <scope>NUCLEOTIDE SEQUENCE</scope>
    <source>
        <strain evidence="2">NBRC 107715</strain>
    </source>
</reference>